<dbReference type="InterPro" id="IPR017451">
    <property type="entry name" value="F-box-assoc_interact_dom"/>
</dbReference>
<evidence type="ECO:0000259" key="1">
    <source>
        <dbReference type="Pfam" id="PF08268"/>
    </source>
</evidence>
<evidence type="ECO:0000313" key="2">
    <source>
        <dbReference type="EMBL" id="KAJ4846657.1"/>
    </source>
</evidence>
<accession>A0A9Q0GB95</accession>
<dbReference type="AlphaFoldDB" id="A0A9Q0GB95"/>
<proteinExistence type="predicted"/>
<comment type="caution">
    <text evidence="2">The sequence shown here is derived from an EMBL/GenBank/DDBJ whole genome shotgun (WGS) entry which is preliminary data.</text>
</comment>
<gene>
    <name evidence="2" type="ORF">Tsubulata_019894</name>
</gene>
<protein>
    <recommendedName>
        <fullName evidence="1">F-box associated beta-propeller type 3 domain-containing protein</fullName>
    </recommendedName>
</protein>
<feature type="domain" description="F-box associated beta-propeller type 3" evidence="1">
    <location>
        <begin position="89"/>
        <end position="188"/>
    </location>
</feature>
<dbReference type="Proteomes" id="UP001141552">
    <property type="component" value="Unassembled WGS sequence"/>
</dbReference>
<reference evidence="2" key="2">
    <citation type="journal article" date="2023" name="Plants (Basel)">
        <title>Annotation of the Turnera subulata (Passifloraceae) Draft Genome Reveals the S-Locus Evolved after the Divergence of Turneroideae from Passifloroideae in a Stepwise Manner.</title>
        <authorList>
            <person name="Henning P.M."/>
            <person name="Roalson E.H."/>
            <person name="Mir W."/>
            <person name="McCubbin A.G."/>
            <person name="Shore J.S."/>
        </authorList>
    </citation>
    <scope>NUCLEOTIDE SEQUENCE</scope>
    <source>
        <strain evidence="2">F60SS</strain>
    </source>
</reference>
<evidence type="ECO:0000313" key="3">
    <source>
        <dbReference type="Proteomes" id="UP001141552"/>
    </source>
</evidence>
<organism evidence="2 3">
    <name type="scientific">Turnera subulata</name>
    <dbReference type="NCBI Taxonomy" id="218843"/>
    <lineage>
        <taxon>Eukaryota</taxon>
        <taxon>Viridiplantae</taxon>
        <taxon>Streptophyta</taxon>
        <taxon>Embryophyta</taxon>
        <taxon>Tracheophyta</taxon>
        <taxon>Spermatophyta</taxon>
        <taxon>Magnoliopsida</taxon>
        <taxon>eudicotyledons</taxon>
        <taxon>Gunneridae</taxon>
        <taxon>Pentapetalae</taxon>
        <taxon>rosids</taxon>
        <taxon>fabids</taxon>
        <taxon>Malpighiales</taxon>
        <taxon>Passifloraceae</taxon>
        <taxon>Turnera</taxon>
    </lineage>
</organism>
<name>A0A9Q0GB95_9ROSI</name>
<dbReference type="EMBL" id="JAKUCV010001373">
    <property type="protein sequence ID" value="KAJ4846657.1"/>
    <property type="molecule type" value="Genomic_DNA"/>
</dbReference>
<dbReference type="Pfam" id="PF08268">
    <property type="entry name" value="FBA_3"/>
    <property type="match status" value="1"/>
</dbReference>
<dbReference type="InterPro" id="IPR013187">
    <property type="entry name" value="F-box-assoc_dom_typ3"/>
</dbReference>
<dbReference type="NCBIfam" id="TIGR01640">
    <property type="entry name" value="F_box_assoc_1"/>
    <property type="match status" value="1"/>
</dbReference>
<dbReference type="PANTHER" id="PTHR31111:SF136">
    <property type="entry name" value="F-BOX ASSOCIATED DOMAIN-CONTAINING PROTEIN"/>
    <property type="match status" value="1"/>
</dbReference>
<reference evidence="2" key="1">
    <citation type="submission" date="2022-02" db="EMBL/GenBank/DDBJ databases">
        <authorList>
            <person name="Henning P.M."/>
            <person name="McCubbin A.G."/>
            <person name="Shore J.S."/>
        </authorList>
    </citation>
    <scope>NUCLEOTIDE SEQUENCE</scope>
    <source>
        <strain evidence="2">F60SS</strain>
        <tissue evidence="2">Leaves</tissue>
    </source>
</reference>
<sequence>MLPIKSIQRFRQVSKSWSSFLVSVEFQKLRTKKSTPPETHLQKLLQCAAVNDGHAIESLGCLGDGEEPVPLQFSTGKKFQDIGDRGVCACGFGYDSVADDYKVLIVTKPATVKIFSFLKKKKKKKVEIFSLRTGSWKEVEITSPGSYMEHIRVKHEVGLFLNGALHWEVWTCRKVKIIAFDLAMEKFYDLSVLVLPRDLLVENECNGLGVIGEFLYRGNHVGAGVYVRKEDCNGVSWVRFIEYISVESVSRIYFKCDFIPQVVNEGGYMILQFPGGVQHVLKWDNLDEEIDETGGVFFNIKFSEFRKTIVYIEALTSPMLLLR</sequence>
<dbReference type="PANTHER" id="PTHR31111">
    <property type="entry name" value="BNAA05G37150D PROTEIN-RELATED"/>
    <property type="match status" value="1"/>
</dbReference>
<keyword evidence="3" id="KW-1185">Reference proteome</keyword>